<sequence>MTSDADSTLPPTVRPLRAPHVRLGDLVRRFGGEQGEGDGDVIVSGVTLATDDVRPGDLFVALPGRNHHGAQFVGAAVAAGAAAVITDRAGAELSAGAGVPIAVVDDPRGILGEISAWIYGTDQNVPIMLGVTGTNGKTSVAHLLKAVLEQLGVVAGLSSTAERHIGSEVITSRLTTPEAPEFHALLAHMRERGVEAVADEVSAQALARHRVDGIVFDVAGFTNLTHDHLDDFGDLGTYLRAKLPLFTPERSRRAVVSLDSEYGAEVVAAARVPTTTIITPALAVEPVAADWTVDIVAERQHGTTFALHGPDGQSLTTTVPVIGPHMASNAALAIVMLREAGYAWERLAAALDGRQIEAAVPGRTQRVSGESGPAVYVDFGHSPDAFEKTLAAVRRITPGRVLMLFGADGDRDTTKRFDMGRTAALGSDILIITDHHPRHENPDDIRAELLTGARAAVSATEILEISPPERAIVEAISRVGDGDAILWAGPGHQDYRDIRGARVPYSARELARRALVAAGWAPPAPSWVVPYPQDSTPDSDPTRPA</sequence>
<keyword evidence="7" id="KW-0067">ATP-binding</keyword>
<dbReference type="InterPro" id="IPR036565">
    <property type="entry name" value="Mur-like_cat_sf"/>
</dbReference>
<dbReference type="GO" id="GO:0016881">
    <property type="term" value="F:acid-amino acid ligase activity"/>
    <property type="evidence" value="ECO:0007669"/>
    <property type="project" value="UniProtKB-UniRule"/>
</dbReference>
<feature type="binding site" evidence="7">
    <location>
        <position position="202"/>
    </location>
    <ligand>
        <name>UDP-N-acetyl-alpha-D-muramoyl-L-alanyl-D-glutamate</name>
        <dbReference type="ChEBI" id="CHEBI:83900"/>
    </ligand>
</feature>
<evidence type="ECO:0000313" key="14">
    <source>
        <dbReference type="Proteomes" id="UP000031202"/>
    </source>
</evidence>
<dbReference type="RefSeq" id="WP_039414563.1">
    <property type="nucleotide sequence ID" value="NZ_JWSZ01000008.1"/>
</dbReference>
<accession>A0A0B4CPG8</accession>
<keyword evidence="7" id="KW-0460">Magnesium</keyword>
<dbReference type="HAMAP" id="MF_00208">
    <property type="entry name" value="MurE"/>
    <property type="match status" value="1"/>
</dbReference>
<dbReference type="InterPro" id="IPR004101">
    <property type="entry name" value="Mur_ligase_C"/>
</dbReference>
<dbReference type="InterPro" id="IPR036615">
    <property type="entry name" value="Mur_ligase_C_dom_sf"/>
</dbReference>
<dbReference type="InterPro" id="IPR013221">
    <property type="entry name" value="Mur_ligase_cen"/>
</dbReference>
<dbReference type="Gene3D" id="3.40.1190.10">
    <property type="entry name" value="Mur-like, catalytic domain"/>
    <property type="match status" value="1"/>
</dbReference>
<dbReference type="EC" id="6.3.2.-" evidence="7"/>
<dbReference type="UniPathway" id="UPA00219"/>
<keyword evidence="7" id="KW-0547">Nucleotide-binding</keyword>
<evidence type="ECO:0000256" key="5">
    <source>
        <dbReference type="ARBA" id="ARBA00023306"/>
    </source>
</evidence>
<dbReference type="Pfam" id="PF01225">
    <property type="entry name" value="Mur_ligase"/>
    <property type="match status" value="1"/>
</dbReference>
<dbReference type="GO" id="GO:0000287">
    <property type="term" value="F:magnesium ion binding"/>
    <property type="evidence" value="ECO:0007669"/>
    <property type="project" value="UniProtKB-UniRule"/>
</dbReference>
<keyword evidence="7" id="KW-0963">Cytoplasm</keyword>
<proteinExistence type="inferred from homology"/>
<evidence type="ECO:0000256" key="3">
    <source>
        <dbReference type="ARBA" id="ARBA00022960"/>
    </source>
</evidence>
<evidence type="ECO:0000259" key="10">
    <source>
        <dbReference type="Pfam" id="PF01225"/>
    </source>
</evidence>
<feature type="binding site" evidence="7">
    <location>
        <position position="210"/>
    </location>
    <ligand>
        <name>UDP-N-acetyl-alpha-D-muramoyl-L-alanyl-D-glutamate</name>
        <dbReference type="ChEBI" id="CHEBI:83900"/>
    </ligand>
</feature>
<evidence type="ECO:0000256" key="9">
    <source>
        <dbReference type="SAM" id="MobiDB-lite"/>
    </source>
</evidence>
<keyword evidence="4 7" id="KW-0573">Peptidoglycan synthesis</keyword>
<feature type="region of interest" description="Disordered" evidence="9">
    <location>
        <begin position="526"/>
        <end position="545"/>
    </location>
</feature>
<dbReference type="EMBL" id="JWSZ01000008">
    <property type="protein sequence ID" value="KIC58347.1"/>
    <property type="molecule type" value="Genomic_DNA"/>
</dbReference>
<dbReference type="Proteomes" id="UP000031202">
    <property type="component" value="Unassembled WGS sequence"/>
</dbReference>
<comment type="similarity">
    <text evidence="1 7">Belongs to the MurCDEF family. MurE subfamily.</text>
</comment>
<dbReference type="Pfam" id="PF02875">
    <property type="entry name" value="Mur_ligase_C"/>
    <property type="match status" value="1"/>
</dbReference>
<evidence type="ECO:0000256" key="6">
    <source>
        <dbReference type="ARBA" id="ARBA00023316"/>
    </source>
</evidence>
<keyword evidence="2 7" id="KW-0132">Cell division</keyword>
<dbReference type="Gene3D" id="3.90.190.20">
    <property type="entry name" value="Mur ligase, C-terminal domain"/>
    <property type="match status" value="1"/>
</dbReference>
<comment type="PTM">
    <text evidence="7">Carboxylation is probably crucial for Mg(2+) binding and, consequently, for the gamma-phosphate positioning of ATP.</text>
</comment>
<comment type="pathway">
    <text evidence="7 8">Cell wall biogenesis; peptidoglycan biosynthesis.</text>
</comment>
<dbReference type="AlphaFoldDB" id="A0A0B4CPG8"/>
<dbReference type="InterPro" id="IPR005761">
    <property type="entry name" value="UDP-N-AcMur-Glu-dNH2Pim_ligase"/>
</dbReference>
<comment type="caution">
    <text evidence="7">Lacks conserved residue(s) required for the propagation of feature annotation.</text>
</comment>
<dbReference type="SUPFAM" id="SSF63418">
    <property type="entry name" value="MurE/MurF N-terminal domain"/>
    <property type="match status" value="1"/>
</dbReference>
<dbReference type="NCBIfam" id="TIGR01085">
    <property type="entry name" value="murE"/>
    <property type="match status" value="1"/>
</dbReference>
<keyword evidence="6 7" id="KW-0961">Cell wall biogenesis/degradation</keyword>
<gene>
    <name evidence="7" type="primary">murE</name>
    <name evidence="13" type="ORF">RM52_06405</name>
</gene>
<name>A0A0B4CPG8_9MICO</name>
<organism evidence="13 14">
    <name type="scientific">Microbacterium hominis</name>
    <dbReference type="NCBI Taxonomy" id="162426"/>
    <lineage>
        <taxon>Bacteria</taxon>
        <taxon>Bacillati</taxon>
        <taxon>Actinomycetota</taxon>
        <taxon>Actinomycetes</taxon>
        <taxon>Micrococcales</taxon>
        <taxon>Microbacteriaceae</taxon>
        <taxon>Microbacterium</taxon>
    </lineage>
</organism>
<dbReference type="PANTHER" id="PTHR23135">
    <property type="entry name" value="MUR LIGASE FAMILY MEMBER"/>
    <property type="match status" value="1"/>
</dbReference>
<dbReference type="InterPro" id="IPR000713">
    <property type="entry name" value="Mur_ligase_N"/>
</dbReference>
<reference evidence="13 14" key="1">
    <citation type="submission" date="2014-12" db="EMBL/GenBank/DDBJ databases">
        <title>Genome sequencing of Microbacterium hominis TPW29.</title>
        <authorList>
            <person name="Tan P.W."/>
            <person name="Chan K.-G."/>
        </authorList>
    </citation>
    <scope>NUCLEOTIDE SEQUENCE [LARGE SCALE GENOMIC DNA]</scope>
    <source>
        <strain evidence="13 14">TPW29</strain>
    </source>
</reference>
<evidence type="ECO:0000256" key="8">
    <source>
        <dbReference type="RuleBase" id="RU004135"/>
    </source>
</evidence>
<evidence type="ECO:0000256" key="1">
    <source>
        <dbReference type="ARBA" id="ARBA00005898"/>
    </source>
</evidence>
<keyword evidence="7" id="KW-0436">Ligase</keyword>
<dbReference type="InterPro" id="IPR035911">
    <property type="entry name" value="MurE/MurF_N"/>
</dbReference>
<evidence type="ECO:0000259" key="11">
    <source>
        <dbReference type="Pfam" id="PF02875"/>
    </source>
</evidence>
<feature type="domain" description="Mur ligase central" evidence="12">
    <location>
        <begin position="131"/>
        <end position="336"/>
    </location>
</feature>
<dbReference type="GO" id="GO:0071555">
    <property type="term" value="P:cell wall organization"/>
    <property type="evidence" value="ECO:0007669"/>
    <property type="project" value="UniProtKB-KW"/>
</dbReference>
<keyword evidence="5 7" id="KW-0131">Cell cycle</keyword>
<feature type="binding site" evidence="7">
    <location>
        <position position="50"/>
    </location>
    <ligand>
        <name>UDP-N-acetyl-alpha-D-muramoyl-L-alanyl-D-glutamate</name>
        <dbReference type="ChEBI" id="CHEBI:83900"/>
    </ligand>
</feature>
<protein>
    <recommendedName>
        <fullName evidence="7">UDP-N-acetylmuramyl-tripeptide synthetase</fullName>
        <ecNumber evidence="7">6.3.2.-</ecNumber>
    </recommendedName>
    <alternativeName>
        <fullName evidence="7">UDP-MurNAc-tripeptide synthetase</fullName>
    </alternativeName>
</protein>
<comment type="subcellular location">
    <subcellularLocation>
        <location evidence="7 8">Cytoplasm</location>
    </subcellularLocation>
</comment>
<feature type="binding site" evidence="7">
    <location>
        <position position="48"/>
    </location>
    <ligand>
        <name>UDP-N-acetyl-alpha-D-muramoyl-L-alanyl-D-glutamate</name>
        <dbReference type="ChEBI" id="CHEBI:83900"/>
    </ligand>
</feature>
<dbReference type="GO" id="GO:0005737">
    <property type="term" value="C:cytoplasm"/>
    <property type="evidence" value="ECO:0007669"/>
    <property type="project" value="UniProtKB-SubCell"/>
</dbReference>
<dbReference type="GO" id="GO:0009252">
    <property type="term" value="P:peptidoglycan biosynthetic process"/>
    <property type="evidence" value="ECO:0007669"/>
    <property type="project" value="UniProtKB-UniRule"/>
</dbReference>
<feature type="binding site" evidence="7">
    <location>
        <begin position="175"/>
        <end position="176"/>
    </location>
    <ligand>
        <name>UDP-N-acetyl-alpha-D-muramoyl-L-alanyl-D-glutamate</name>
        <dbReference type="ChEBI" id="CHEBI:83900"/>
    </ligand>
</feature>
<comment type="cofactor">
    <cofactor evidence="7">
        <name>Mg(2+)</name>
        <dbReference type="ChEBI" id="CHEBI:18420"/>
    </cofactor>
</comment>
<comment type="caution">
    <text evidence="13">The sequence shown here is derived from an EMBL/GenBank/DDBJ whole genome shotgun (WGS) entry which is preliminary data.</text>
</comment>
<feature type="modified residue" description="N6-carboxylysine" evidence="7">
    <location>
        <position position="242"/>
    </location>
</feature>
<feature type="domain" description="Mur ligase N-terminal catalytic" evidence="10">
    <location>
        <begin position="43"/>
        <end position="116"/>
    </location>
</feature>
<dbReference type="SUPFAM" id="SSF53244">
    <property type="entry name" value="MurD-like peptide ligases, peptide-binding domain"/>
    <property type="match status" value="1"/>
</dbReference>
<dbReference type="GO" id="GO:0005524">
    <property type="term" value="F:ATP binding"/>
    <property type="evidence" value="ECO:0007669"/>
    <property type="project" value="UniProtKB-UniRule"/>
</dbReference>
<dbReference type="GO" id="GO:0008360">
    <property type="term" value="P:regulation of cell shape"/>
    <property type="evidence" value="ECO:0007669"/>
    <property type="project" value="UniProtKB-KW"/>
</dbReference>
<dbReference type="PANTHER" id="PTHR23135:SF4">
    <property type="entry name" value="UDP-N-ACETYLMURAMOYL-L-ALANYL-D-GLUTAMATE--2,6-DIAMINOPIMELATE LIGASE MURE HOMOLOG, CHLOROPLASTIC"/>
    <property type="match status" value="1"/>
</dbReference>
<feature type="binding site" evidence="7">
    <location>
        <begin position="133"/>
        <end position="139"/>
    </location>
    <ligand>
        <name>ATP</name>
        <dbReference type="ChEBI" id="CHEBI:30616"/>
    </ligand>
</feature>
<dbReference type="Pfam" id="PF08245">
    <property type="entry name" value="Mur_ligase_M"/>
    <property type="match status" value="1"/>
</dbReference>
<evidence type="ECO:0000259" key="12">
    <source>
        <dbReference type="Pfam" id="PF08245"/>
    </source>
</evidence>
<evidence type="ECO:0000256" key="4">
    <source>
        <dbReference type="ARBA" id="ARBA00022984"/>
    </source>
</evidence>
<feature type="domain" description="Mur ligase C-terminal" evidence="11">
    <location>
        <begin position="362"/>
        <end position="490"/>
    </location>
</feature>
<dbReference type="GO" id="GO:0051301">
    <property type="term" value="P:cell division"/>
    <property type="evidence" value="ECO:0007669"/>
    <property type="project" value="UniProtKB-KW"/>
</dbReference>
<comment type="function">
    <text evidence="7">Catalyzes the addition of an amino acid to the nucleotide precursor UDP-N-acetylmuramoyl-L-alanyl-D-glutamate (UMAG) in the biosynthesis of bacterial cell-wall peptidoglycan.</text>
</comment>
<keyword evidence="3 7" id="KW-0133">Cell shape</keyword>
<evidence type="ECO:0000256" key="7">
    <source>
        <dbReference type="HAMAP-Rule" id="MF_00208"/>
    </source>
</evidence>
<dbReference type="SUPFAM" id="SSF53623">
    <property type="entry name" value="MurD-like peptide ligases, catalytic domain"/>
    <property type="match status" value="1"/>
</dbReference>
<evidence type="ECO:0000256" key="2">
    <source>
        <dbReference type="ARBA" id="ARBA00022618"/>
    </source>
</evidence>
<evidence type="ECO:0000313" key="13">
    <source>
        <dbReference type="EMBL" id="KIC58347.1"/>
    </source>
</evidence>
<dbReference type="Gene3D" id="3.40.1390.10">
    <property type="entry name" value="MurE/MurF, N-terminal domain"/>
    <property type="match status" value="1"/>
</dbReference>